<dbReference type="Gene3D" id="1.10.260.40">
    <property type="entry name" value="lambda repressor-like DNA-binding domains"/>
    <property type="match status" value="1"/>
</dbReference>
<evidence type="ECO:0000256" key="1">
    <source>
        <dbReference type="SAM" id="MobiDB-lite"/>
    </source>
</evidence>
<accession>A0ABV8KBY1</accession>
<dbReference type="InterPro" id="IPR050400">
    <property type="entry name" value="Bact_Cytoskel_RodZ"/>
</dbReference>
<dbReference type="RefSeq" id="WP_377722092.1">
    <property type="nucleotide sequence ID" value="NZ_JBHSAM010000036.1"/>
</dbReference>
<dbReference type="EMBL" id="JBHSAM010000036">
    <property type="protein sequence ID" value="MFC4103499.1"/>
    <property type="molecule type" value="Genomic_DNA"/>
</dbReference>
<proteinExistence type="predicted"/>
<evidence type="ECO:0000256" key="2">
    <source>
        <dbReference type="SAM" id="Phobius"/>
    </source>
</evidence>
<name>A0ABV8KBY1_9BACL</name>
<protein>
    <submittedName>
        <fullName evidence="4">RodZ domain-containing protein</fullName>
    </submittedName>
</protein>
<evidence type="ECO:0000259" key="3">
    <source>
        <dbReference type="Pfam" id="PF13464"/>
    </source>
</evidence>
<keyword evidence="2" id="KW-0472">Membrane</keyword>
<sequence>MSDLGALLRKAREQRGYSLDDIQDLTKIRKRYLEAIEDGDYSILPGSFYVRAFVKNYAETVGLDAEEVLRLYQHEMPTPPQEPVVEPVQRPRRSQVHTTDRWSRWGFRALMWSFLILIVVIVYVFYINNPTDDVNTADDQTKLTDKIDTGKPADAGTGTNNTSSGTTNGQNATKPETVTPDPVVPSTPPPQAAPTLVKSSGSMDYYEIAAEGTHTIEIKATGGACWIGIRNKDRNGKYVENTTLQDGESITSEFTGPTYISVAKANIVEVKIDGHVLDDGDKVSKSHRFQLNFAETASGGAGSTNGQATGTNASGGQTDDTATE</sequence>
<feature type="compositionally biased region" description="Polar residues" evidence="1">
    <location>
        <begin position="304"/>
        <end position="324"/>
    </location>
</feature>
<feature type="compositionally biased region" description="Low complexity" evidence="1">
    <location>
        <begin position="155"/>
        <end position="181"/>
    </location>
</feature>
<keyword evidence="2" id="KW-1133">Transmembrane helix</keyword>
<feature type="region of interest" description="Disordered" evidence="1">
    <location>
        <begin position="145"/>
        <end position="197"/>
    </location>
</feature>
<dbReference type="Proteomes" id="UP001595715">
    <property type="component" value="Unassembled WGS sequence"/>
</dbReference>
<organism evidence="4 5">
    <name type="scientific">Paenibacillus xanthanilyticus</name>
    <dbReference type="NCBI Taxonomy" id="1783531"/>
    <lineage>
        <taxon>Bacteria</taxon>
        <taxon>Bacillati</taxon>
        <taxon>Bacillota</taxon>
        <taxon>Bacilli</taxon>
        <taxon>Bacillales</taxon>
        <taxon>Paenibacillaceae</taxon>
        <taxon>Paenibacillus</taxon>
    </lineage>
</organism>
<keyword evidence="5" id="KW-1185">Reference proteome</keyword>
<dbReference type="InterPro" id="IPR001387">
    <property type="entry name" value="Cro/C1-type_HTH"/>
</dbReference>
<dbReference type="InterPro" id="IPR025194">
    <property type="entry name" value="RodZ-like_C"/>
</dbReference>
<keyword evidence="2" id="KW-0812">Transmembrane</keyword>
<dbReference type="SUPFAM" id="SSF47413">
    <property type="entry name" value="lambda repressor-like DNA-binding domains"/>
    <property type="match status" value="1"/>
</dbReference>
<comment type="caution">
    <text evidence="4">The sequence shown here is derived from an EMBL/GenBank/DDBJ whole genome shotgun (WGS) entry which is preliminary data.</text>
</comment>
<dbReference type="CDD" id="cd00093">
    <property type="entry name" value="HTH_XRE"/>
    <property type="match status" value="1"/>
</dbReference>
<dbReference type="InterPro" id="IPR010982">
    <property type="entry name" value="Lambda_DNA-bd_dom_sf"/>
</dbReference>
<evidence type="ECO:0000313" key="4">
    <source>
        <dbReference type="EMBL" id="MFC4103499.1"/>
    </source>
</evidence>
<feature type="compositionally biased region" description="Pro residues" evidence="1">
    <location>
        <begin position="182"/>
        <end position="192"/>
    </location>
</feature>
<feature type="domain" description="Cytoskeleton protein RodZ-like C-terminal" evidence="3">
    <location>
        <begin position="218"/>
        <end position="278"/>
    </location>
</feature>
<reference evidence="5" key="1">
    <citation type="journal article" date="2019" name="Int. J. Syst. Evol. Microbiol.">
        <title>The Global Catalogue of Microorganisms (GCM) 10K type strain sequencing project: providing services to taxonomists for standard genome sequencing and annotation.</title>
        <authorList>
            <consortium name="The Broad Institute Genomics Platform"/>
            <consortium name="The Broad Institute Genome Sequencing Center for Infectious Disease"/>
            <person name="Wu L."/>
            <person name="Ma J."/>
        </authorList>
    </citation>
    <scope>NUCLEOTIDE SEQUENCE [LARGE SCALE GENOMIC DNA]</scope>
    <source>
        <strain evidence="5">IBRC-M 10987</strain>
    </source>
</reference>
<dbReference type="Pfam" id="PF13464">
    <property type="entry name" value="RodZ_C"/>
    <property type="match status" value="1"/>
</dbReference>
<gene>
    <name evidence="4" type="ORF">ACFOZ8_28170</name>
</gene>
<feature type="region of interest" description="Disordered" evidence="1">
    <location>
        <begin position="296"/>
        <end position="324"/>
    </location>
</feature>
<dbReference type="PANTHER" id="PTHR34475">
    <property type="match status" value="1"/>
</dbReference>
<feature type="transmembrane region" description="Helical" evidence="2">
    <location>
        <begin position="109"/>
        <end position="126"/>
    </location>
</feature>
<dbReference type="PANTHER" id="PTHR34475:SF1">
    <property type="entry name" value="CYTOSKELETON PROTEIN RODZ"/>
    <property type="match status" value="1"/>
</dbReference>
<evidence type="ECO:0000313" key="5">
    <source>
        <dbReference type="Proteomes" id="UP001595715"/>
    </source>
</evidence>
<dbReference type="Pfam" id="PF13413">
    <property type="entry name" value="HTH_25"/>
    <property type="match status" value="1"/>
</dbReference>